<keyword evidence="2" id="KW-1185">Reference proteome</keyword>
<reference evidence="1 2" key="1">
    <citation type="submission" date="2018-08" db="EMBL/GenBank/DDBJ databases">
        <title>Jishengella sp. nov., isolated from a root of Azadirachta indica A. Juss. var. siamensis Valenton.</title>
        <authorList>
            <person name="Kuncharoen N."/>
            <person name="Tanasupawat S."/>
            <person name="Kudo T."/>
            <person name="Ohkuma M."/>
        </authorList>
    </citation>
    <scope>NUCLEOTIDE SEQUENCE [LARGE SCALE GENOMIC DNA]</scope>
    <source>
        <strain evidence="1 2">AZ1-13</strain>
    </source>
</reference>
<evidence type="ECO:0000313" key="1">
    <source>
        <dbReference type="EMBL" id="RIV31599.1"/>
    </source>
</evidence>
<dbReference type="AlphaFoldDB" id="A0A418MN67"/>
<sequence length="290" mass="31000">MKLEITVTSPDITPADSRQHAVAVGGVLPTYQFLPVLPQRAGTAIPPVVDLTVAHSWSGATDEADDAAVAAVMAVAGSVALWRAWRRYRTVDDVVRVYVVEVDRVAGSLPAVGTAMQSALAGVAVLDSQVEVYGTGDELPAYQRQARGASALLWTAVPTEPVRIARVFDRVDPVTGPAFDPAHPHLDAPEILAYLDAGAALLATTQRMVDVLDPTRGPVVPMSYRTDGQWIWTDTVSYYLREHRLAPDAELLEHIREHGSRPPAVTAVGLHRAQAALFAPADVAPAWTAA</sequence>
<gene>
    <name evidence="1" type="ORF">D2L64_25585</name>
</gene>
<name>A0A418MN67_9ACTN</name>
<accession>A0A418MN67</accession>
<protein>
    <submittedName>
        <fullName evidence="1">Uncharacterized protein</fullName>
    </submittedName>
</protein>
<organism evidence="1 2">
    <name type="scientific">Micromonospora radicis</name>
    <dbReference type="NCBI Taxonomy" id="1894971"/>
    <lineage>
        <taxon>Bacteria</taxon>
        <taxon>Bacillati</taxon>
        <taxon>Actinomycetota</taxon>
        <taxon>Actinomycetes</taxon>
        <taxon>Micromonosporales</taxon>
        <taxon>Micromonosporaceae</taxon>
        <taxon>Micromonospora</taxon>
    </lineage>
</organism>
<evidence type="ECO:0000313" key="2">
    <source>
        <dbReference type="Proteomes" id="UP000283832"/>
    </source>
</evidence>
<proteinExistence type="predicted"/>
<comment type="caution">
    <text evidence="1">The sequence shown here is derived from an EMBL/GenBank/DDBJ whole genome shotgun (WGS) entry which is preliminary data.</text>
</comment>
<dbReference type="Proteomes" id="UP000283832">
    <property type="component" value="Unassembled WGS sequence"/>
</dbReference>
<dbReference type="EMBL" id="QXEC01000041">
    <property type="protein sequence ID" value="RIV31599.1"/>
    <property type="molecule type" value="Genomic_DNA"/>
</dbReference>